<dbReference type="InterPro" id="IPR036761">
    <property type="entry name" value="TTHA0802/YceI-like_sf"/>
</dbReference>
<evidence type="ECO:0000259" key="1">
    <source>
        <dbReference type="SMART" id="SM00867"/>
    </source>
</evidence>
<dbReference type="EMBL" id="CAKLPY010000002">
    <property type="protein sequence ID" value="CAH0996254.1"/>
    <property type="molecule type" value="Genomic_DNA"/>
</dbReference>
<dbReference type="RefSeq" id="WP_238806819.1">
    <property type="nucleotide sequence ID" value="NZ_CAKLPY010000002.1"/>
</dbReference>
<dbReference type="SUPFAM" id="SSF101874">
    <property type="entry name" value="YceI-like"/>
    <property type="match status" value="1"/>
</dbReference>
<reference evidence="2" key="1">
    <citation type="submission" date="2021-12" db="EMBL/GenBank/DDBJ databases">
        <authorList>
            <person name="Rodrigo-Torres L."/>
            <person name="Arahal R. D."/>
            <person name="Lucena T."/>
        </authorList>
    </citation>
    <scope>NUCLEOTIDE SEQUENCE</scope>
    <source>
        <strain evidence="2">CECT 8858</strain>
    </source>
</reference>
<dbReference type="InterPro" id="IPR007372">
    <property type="entry name" value="Lipid/polyisoprenoid-bd_YceI"/>
</dbReference>
<keyword evidence="3" id="KW-1185">Reference proteome</keyword>
<evidence type="ECO:0000313" key="3">
    <source>
        <dbReference type="Proteomes" id="UP000837932"/>
    </source>
</evidence>
<organism evidence="2 3">
    <name type="scientific">Emticicia aquatica</name>
    <dbReference type="NCBI Taxonomy" id="1681835"/>
    <lineage>
        <taxon>Bacteria</taxon>
        <taxon>Pseudomonadati</taxon>
        <taxon>Bacteroidota</taxon>
        <taxon>Cytophagia</taxon>
        <taxon>Cytophagales</taxon>
        <taxon>Leadbetterellaceae</taxon>
        <taxon>Emticicia</taxon>
    </lineage>
</organism>
<gene>
    <name evidence="2" type="ORF">EMA8858_02385</name>
</gene>
<comment type="caution">
    <text evidence="2">The sequence shown here is derived from an EMBL/GenBank/DDBJ whole genome shotgun (WGS) entry which is preliminary data.</text>
</comment>
<dbReference type="PANTHER" id="PTHR34406">
    <property type="entry name" value="PROTEIN YCEI"/>
    <property type="match status" value="1"/>
</dbReference>
<dbReference type="Gene3D" id="2.40.128.110">
    <property type="entry name" value="Lipid/polyisoprenoid-binding, YceI-like"/>
    <property type="match status" value="1"/>
</dbReference>
<sequence>MTRYLFLFLLNSITVFSQTKYTISPAKNQIKWLGNSSLGTNGHDGFVKVNSGLIWVSATNQITKGSFEIDMNTIKSIDEKSKDKDKDNGLDEHLKSNDFFSVSKFPKAFFTIEQAKVSIVQPNQYMVNGTLIIKGIANKIQFPAEIIFEGNNIKVKAIFFINRQLWGITYDSPSLFGFAKEAAIANEIKLSLDLIFEKQQ</sequence>
<dbReference type="PANTHER" id="PTHR34406:SF1">
    <property type="entry name" value="PROTEIN YCEI"/>
    <property type="match status" value="1"/>
</dbReference>
<dbReference type="Pfam" id="PF04264">
    <property type="entry name" value="YceI"/>
    <property type="match status" value="1"/>
</dbReference>
<proteinExistence type="predicted"/>
<name>A0ABM9AQU7_9BACT</name>
<evidence type="ECO:0000313" key="2">
    <source>
        <dbReference type="EMBL" id="CAH0996254.1"/>
    </source>
</evidence>
<accession>A0ABM9AQU7</accession>
<dbReference type="Proteomes" id="UP000837932">
    <property type="component" value="Unassembled WGS sequence"/>
</dbReference>
<feature type="domain" description="Lipid/polyisoprenoid-binding YceI-like" evidence="1">
    <location>
        <begin position="20"/>
        <end position="197"/>
    </location>
</feature>
<protein>
    <recommendedName>
        <fullName evidence="1">Lipid/polyisoprenoid-binding YceI-like domain-containing protein</fullName>
    </recommendedName>
</protein>
<dbReference type="SMART" id="SM00867">
    <property type="entry name" value="YceI"/>
    <property type="match status" value="1"/>
</dbReference>